<dbReference type="InterPro" id="IPR036849">
    <property type="entry name" value="Enolase-like_C_sf"/>
</dbReference>
<dbReference type="InterPro" id="IPR029017">
    <property type="entry name" value="Enolase-like_N"/>
</dbReference>
<dbReference type="SFLD" id="SFLDS00001">
    <property type="entry name" value="Enolase"/>
    <property type="match status" value="1"/>
</dbReference>
<dbReference type="Pfam" id="PF13378">
    <property type="entry name" value="MR_MLE_C"/>
    <property type="match status" value="1"/>
</dbReference>
<accession>A0A2Z4GEQ3</accession>
<keyword evidence="3 6" id="KW-0460">Magnesium</keyword>
<reference evidence="9 10" key="1">
    <citation type="submission" date="2018-05" db="EMBL/GenBank/DDBJ databases">
        <title>Complete genome sequence of Arcticibacterium luteifluviistationis SM1504T, a cytophagaceae bacterium isolated from Arctic surface seawater.</title>
        <authorList>
            <person name="Li Y."/>
            <person name="Qin Q.-L."/>
        </authorList>
    </citation>
    <scope>NUCLEOTIDE SEQUENCE [LARGE SCALE GENOMIC DNA]</scope>
    <source>
        <strain evidence="9 10">SM1504</strain>
    </source>
</reference>
<dbReference type="InterPro" id="IPR034593">
    <property type="entry name" value="DgoD-like"/>
</dbReference>
<protein>
    <recommendedName>
        <fullName evidence="7">Dipeptide epimerase</fullName>
        <ecNumber evidence="7">5.1.1.-</ecNumber>
    </recommendedName>
</protein>
<evidence type="ECO:0000256" key="2">
    <source>
        <dbReference type="ARBA" id="ARBA00022723"/>
    </source>
</evidence>
<dbReference type="Proteomes" id="UP000249873">
    <property type="component" value="Chromosome"/>
</dbReference>
<dbReference type="SUPFAM" id="SSF54826">
    <property type="entry name" value="Enolase N-terminal domain-like"/>
    <property type="match status" value="1"/>
</dbReference>
<keyword evidence="4 7" id="KW-0413">Isomerase</keyword>
<dbReference type="OrthoDB" id="9775391at2"/>
<dbReference type="GO" id="GO:0016855">
    <property type="term" value="F:racemase and epimerase activity, acting on amino acids and derivatives"/>
    <property type="evidence" value="ECO:0007669"/>
    <property type="project" value="UniProtKB-UniRule"/>
</dbReference>
<dbReference type="AlphaFoldDB" id="A0A2Z4GEQ3"/>
<evidence type="ECO:0000256" key="3">
    <source>
        <dbReference type="ARBA" id="ARBA00022842"/>
    </source>
</evidence>
<dbReference type="Gene3D" id="3.20.20.120">
    <property type="entry name" value="Enolase-like C-terminal domain"/>
    <property type="match status" value="1"/>
</dbReference>
<feature type="active site" description="Proton acceptor; specific for (S)-substrate epimerization" evidence="5">
    <location>
        <position position="251"/>
    </location>
</feature>
<gene>
    <name evidence="9" type="ORF">DJ013_17225</name>
</gene>
<dbReference type="SUPFAM" id="SSF51604">
    <property type="entry name" value="Enolase C-terminal domain-like"/>
    <property type="match status" value="1"/>
</dbReference>
<dbReference type="PANTHER" id="PTHR48080">
    <property type="entry name" value="D-GALACTONATE DEHYDRATASE-RELATED"/>
    <property type="match status" value="1"/>
</dbReference>
<dbReference type="InterPro" id="IPR029065">
    <property type="entry name" value="Enolase_C-like"/>
</dbReference>
<dbReference type="KEGG" id="als:DJ013_17225"/>
<evidence type="ECO:0000313" key="9">
    <source>
        <dbReference type="EMBL" id="AWV99819.1"/>
    </source>
</evidence>
<dbReference type="GO" id="GO:0000287">
    <property type="term" value="F:magnesium ion binding"/>
    <property type="evidence" value="ECO:0007669"/>
    <property type="project" value="UniProtKB-ARBA"/>
</dbReference>
<feature type="binding site" evidence="6">
    <location>
        <position position="229"/>
    </location>
    <ligand>
        <name>Mg(2+)</name>
        <dbReference type="ChEBI" id="CHEBI:18420"/>
    </ligand>
</feature>
<dbReference type="SFLD" id="SFLDG00180">
    <property type="entry name" value="muconate_cycloisomerase"/>
    <property type="match status" value="1"/>
</dbReference>
<proteinExistence type="inferred from homology"/>
<evidence type="ECO:0000256" key="4">
    <source>
        <dbReference type="ARBA" id="ARBA00023235"/>
    </source>
</evidence>
<dbReference type="InterPro" id="IPR034603">
    <property type="entry name" value="Dipeptide_epimerase"/>
</dbReference>
<dbReference type="SMART" id="SM00922">
    <property type="entry name" value="MR_MLE"/>
    <property type="match status" value="1"/>
</dbReference>
<feature type="active site" description="Proton acceptor; specific for (R)-substrate epimerization" evidence="5">
    <location>
        <position position="154"/>
    </location>
</feature>
<dbReference type="InterPro" id="IPR013342">
    <property type="entry name" value="Mandelate_racemase_C"/>
</dbReference>
<evidence type="ECO:0000256" key="1">
    <source>
        <dbReference type="ARBA" id="ARBA00008031"/>
    </source>
</evidence>
<evidence type="ECO:0000259" key="8">
    <source>
        <dbReference type="SMART" id="SM00922"/>
    </source>
</evidence>
<dbReference type="InterPro" id="IPR013341">
    <property type="entry name" value="Mandelate_racemase_N_dom"/>
</dbReference>
<evidence type="ECO:0000256" key="7">
    <source>
        <dbReference type="RuleBase" id="RU366006"/>
    </source>
</evidence>
<evidence type="ECO:0000256" key="6">
    <source>
        <dbReference type="PIRSR" id="PIRSR634603-3"/>
    </source>
</evidence>
<dbReference type="RefSeq" id="WP_111373187.1">
    <property type="nucleotide sequence ID" value="NZ_CP029480.1"/>
</dbReference>
<dbReference type="PANTHER" id="PTHR48080:SF3">
    <property type="entry name" value="ENOLASE SUPERFAMILY MEMBER DDB_G0284701"/>
    <property type="match status" value="1"/>
</dbReference>
<dbReference type="EC" id="5.1.1.-" evidence="7"/>
<dbReference type="EMBL" id="CP029480">
    <property type="protein sequence ID" value="AWV99819.1"/>
    <property type="molecule type" value="Genomic_DNA"/>
</dbReference>
<sequence length="338" mass="37494">MKLNLKTVSLENKTPFRISHGVRTHTDTLFVKISHEGIEGIGEASHVPYYGITVKESIDLIESLSSEIEGLFGKSHEVFWRRIDALFGQNHFAKCAVDIAYYDWQAKKAAKPLYQYLGLSLDDLPESCFTIGMDKPENMAETILKSDWPSFKIKLGGENDLETLKFLKGFSEKPFKVDVNAAWELEETIALLPELVLLGLEFIEQPLAKDKILEHGILKDLSTTPIFADESCFSINDVEKCALNFDGINIKLTKCGGIYPALEMVKRARELDLKIMMGCMTESSVGISTIAHLSSLVDYVDMDGAALLKNDPADGVNIIKGVAVFNEKNGHGASLKDE</sequence>
<keyword evidence="10" id="KW-1185">Reference proteome</keyword>
<evidence type="ECO:0000256" key="5">
    <source>
        <dbReference type="PIRSR" id="PIRSR634603-1"/>
    </source>
</evidence>
<evidence type="ECO:0000313" key="10">
    <source>
        <dbReference type="Proteomes" id="UP000249873"/>
    </source>
</evidence>
<dbReference type="Pfam" id="PF02746">
    <property type="entry name" value="MR_MLE_N"/>
    <property type="match status" value="1"/>
</dbReference>
<feature type="binding site" evidence="6">
    <location>
        <position position="204"/>
    </location>
    <ligand>
        <name>Mg(2+)</name>
        <dbReference type="ChEBI" id="CHEBI:18420"/>
    </ligand>
</feature>
<dbReference type="CDD" id="cd03319">
    <property type="entry name" value="L-Ala-DL-Glu_epimerase"/>
    <property type="match status" value="1"/>
</dbReference>
<feature type="domain" description="Mandelate racemase/muconate lactonizing enzyme C-terminal" evidence="8">
    <location>
        <begin position="136"/>
        <end position="225"/>
    </location>
</feature>
<comment type="similarity">
    <text evidence="1 7">Belongs to the mandelate racemase/muconate lactonizing enzyme family.</text>
</comment>
<organism evidence="9 10">
    <name type="scientific">Arcticibacterium luteifluviistationis</name>
    <dbReference type="NCBI Taxonomy" id="1784714"/>
    <lineage>
        <taxon>Bacteria</taxon>
        <taxon>Pseudomonadati</taxon>
        <taxon>Bacteroidota</taxon>
        <taxon>Cytophagia</taxon>
        <taxon>Cytophagales</taxon>
        <taxon>Leadbetterellaceae</taxon>
        <taxon>Arcticibacterium</taxon>
    </lineage>
</organism>
<name>A0A2Z4GEQ3_9BACT</name>
<feature type="binding site" evidence="6">
    <location>
        <position position="178"/>
    </location>
    <ligand>
        <name>Mg(2+)</name>
        <dbReference type="ChEBI" id="CHEBI:18420"/>
    </ligand>
</feature>
<keyword evidence="2 6" id="KW-0479">Metal-binding</keyword>
<comment type="cofactor">
    <cofactor evidence="6 7">
        <name>Mg(2+)</name>
        <dbReference type="ChEBI" id="CHEBI:18420"/>
    </cofactor>
    <text evidence="6 7">Binds 1 Mg(2+) ion per subunit.</text>
</comment>
<dbReference type="Gene3D" id="3.30.390.10">
    <property type="entry name" value="Enolase-like, N-terminal domain"/>
    <property type="match status" value="1"/>
</dbReference>